<dbReference type="Gene3D" id="3.90.180.10">
    <property type="entry name" value="Medium-chain alcohol dehydrogenases, catalytic domain"/>
    <property type="match status" value="1"/>
</dbReference>
<dbReference type="EMBL" id="JBFTWV010000140">
    <property type="protein sequence ID" value="KAL2785571.1"/>
    <property type="molecule type" value="Genomic_DNA"/>
</dbReference>
<sequence>MPTHVAAISHAKGAPLTIQSRPTPRPGPGDLLIAIKSIALNPADIAMRDTGLFIAAYPAILGFDISGLVVEVGSDVPITPTNNNSPSSGLFFQPGKTRVAAYAASVWKSCNPDYGAVQEYCLVPWQHAVPLPDHDKGVSISWNEAATIPVAVQVPLSAWGALGILRGGESSGSVSGDIGTSDWTRNERRKREALLIWGASSSVGSMGVQTARVLRDDPDSAFAAVYATAGAGNHEYVKSLGADRVFDYKDSNVVDTIISAARDDGVVIRHCFLATGDLASCQAILKAFVDDVSNEDQAKITGKIASAPVLPPGAKDIDGVETIFVMPSFEDEGVRLAQFEYWLGTWCREHLANGKIRPSPEVRVVGRGLQAINAGLNELARGVSCAKLVVEVAE</sequence>
<keyword evidence="5" id="KW-1185">Reference proteome</keyword>
<dbReference type="Pfam" id="PF08240">
    <property type="entry name" value="ADH_N"/>
    <property type="match status" value="1"/>
</dbReference>
<dbReference type="SMART" id="SM00829">
    <property type="entry name" value="PKS_ER"/>
    <property type="match status" value="1"/>
</dbReference>
<dbReference type="SUPFAM" id="SSF51735">
    <property type="entry name" value="NAD(P)-binding Rossmann-fold domains"/>
    <property type="match status" value="1"/>
</dbReference>
<evidence type="ECO:0000256" key="1">
    <source>
        <dbReference type="ARBA" id="ARBA00008072"/>
    </source>
</evidence>
<comment type="caution">
    <text evidence="4">The sequence shown here is derived from an EMBL/GenBank/DDBJ whole genome shotgun (WGS) entry which is preliminary data.</text>
</comment>
<dbReference type="InterPro" id="IPR020843">
    <property type="entry name" value="ER"/>
</dbReference>
<dbReference type="CDD" id="cd08249">
    <property type="entry name" value="enoyl_reductase_like"/>
    <property type="match status" value="1"/>
</dbReference>
<name>A0ABR4FQN8_9EURO</name>
<dbReference type="SUPFAM" id="SSF50129">
    <property type="entry name" value="GroES-like"/>
    <property type="match status" value="1"/>
</dbReference>
<evidence type="ECO:0000313" key="5">
    <source>
        <dbReference type="Proteomes" id="UP001610563"/>
    </source>
</evidence>
<keyword evidence="2" id="KW-0560">Oxidoreductase</keyword>
<dbReference type="InterPro" id="IPR047122">
    <property type="entry name" value="Trans-enoyl_RdTase-like"/>
</dbReference>
<dbReference type="PANTHER" id="PTHR45348">
    <property type="entry name" value="HYPOTHETICAL OXIDOREDUCTASE (EUROFUNG)"/>
    <property type="match status" value="1"/>
</dbReference>
<dbReference type="Proteomes" id="UP001610563">
    <property type="component" value="Unassembled WGS sequence"/>
</dbReference>
<accession>A0ABR4FQN8</accession>
<evidence type="ECO:0000256" key="2">
    <source>
        <dbReference type="ARBA" id="ARBA00023002"/>
    </source>
</evidence>
<evidence type="ECO:0000313" key="4">
    <source>
        <dbReference type="EMBL" id="KAL2785571.1"/>
    </source>
</evidence>
<dbReference type="Gene3D" id="3.40.50.720">
    <property type="entry name" value="NAD(P)-binding Rossmann-like Domain"/>
    <property type="match status" value="1"/>
</dbReference>
<feature type="domain" description="Enoyl reductase (ER)" evidence="3">
    <location>
        <begin position="13"/>
        <end position="390"/>
    </location>
</feature>
<dbReference type="InterPro" id="IPR036291">
    <property type="entry name" value="NAD(P)-bd_dom_sf"/>
</dbReference>
<dbReference type="InterPro" id="IPR013154">
    <property type="entry name" value="ADH-like_N"/>
</dbReference>
<organism evidence="4 5">
    <name type="scientific">Aspergillus keveii</name>
    <dbReference type="NCBI Taxonomy" id="714993"/>
    <lineage>
        <taxon>Eukaryota</taxon>
        <taxon>Fungi</taxon>
        <taxon>Dikarya</taxon>
        <taxon>Ascomycota</taxon>
        <taxon>Pezizomycotina</taxon>
        <taxon>Eurotiomycetes</taxon>
        <taxon>Eurotiomycetidae</taxon>
        <taxon>Eurotiales</taxon>
        <taxon>Aspergillaceae</taxon>
        <taxon>Aspergillus</taxon>
        <taxon>Aspergillus subgen. Nidulantes</taxon>
    </lineage>
</organism>
<dbReference type="InterPro" id="IPR011032">
    <property type="entry name" value="GroES-like_sf"/>
</dbReference>
<proteinExistence type="inferred from homology"/>
<dbReference type="PANTHER" id="PTHR45348:SF3">
    <property type="entry name" value="ENOYL REDUCTASE (ER) DOMAIN-CONTAINING PROTEIN"/>
    <property type="match status" value="1"/>
</dbReference>
<evidence type="ECO:0000259" key="3">
    <source>
        <dbReference type="SMART" id="SM00829"/>
    </source>
</evidence>
<reference evidence="4 5" key="1">
    <citation type="submission" date="2024-07" db="EMBL/GenBank/DDBJ databases">
        <title>Section-level genome sequencing and comparative genomics of Aspergillus sections Usti and Cavernicolus.</title>
        <authorList>
            <consortium name="Lawrence Berkeley National Laboratory"/>
            <person name="Nybo J.L."/>
            <person name="Vesth T.C."/>
            <person name="Theobald S."/>
            <person name="Frisvad J.C."/>
            <person name="Larsen T.O."/>
            <person name="Kjaerboelling I."/>
            <person name="Rothschild-Mancinelli K."/>
            <person name="Lyhne E.K."/>
            <person name="Kogle M.E."/>
            <person name="Barry K."/>
            <person name="Clum A."/>
            <person name="Na H."/>
            <person name="Ledsgaard L."/>
            <person name="Lin J."/>
            <person name="Lipzen A."/>
            <person name="Kuo A."/>
            <person name="Riley R."/>
            <person name="Mondo S."/>
            <person name="Labutti K."/>
            <person name="Haridas S."/>
            <person name="Pangalinan J."/>
            <person name="Salamov A.A."/>
            <person name="Simmons B.A."/>
            <person name="Magnuson J.K."/>
            <person name="Chen J."/>
            <person name="Drula E."/>
            <person name="Henrissat B."/>
            <person name="Wiebenga A."/>
            <person name="Lubbers R.J."/>
            <person name="Gomes A.C."/>
            <person name="Makela M.R."/>
            <person name="Stajich J."/>
            <person name="Grigoriev I.V."/>
            <person name="Mortensen U.H."/>
            <person name="De Vries R.P."/>
            <person name="Baker S.E."/>
            <person name="Andersen M.R."/>
        </authorList>
    </citation>
    <scope>NUCLEOTIDE SEQUENCE [LARGE SCALE GENOMIC DNA]</scope>
    <source>
        <strain evidence="4 5">CBS 209.92</strain>
    </source>
</reference>
<gene>
    <name evidence="4" type="ORF">BJX66DRAFT_347397</name>
</gene>
<protein>
    <submittedName>
        <fullName evidence="4">GroES-like protein</fullName>
    </submittedName>
</protein>
<comment type="similarity">
    <text evidence="1">Belongs to the zinc-containing alcohol dehydrogenase family.</text>
</comment>